<organism evidence="1 2">
    <name type="scientific">Cardiocondyla obscurior</name>
    <dbReference type="NCBI Taxonomy" id="286306"/>
    <lineage>
        <taxon>Eukaryota</taxon>
        <taxon>Metazoa</taxon>
        <taxon>Ecdysozoa</taxon>
        <taxon>Arthropoda</taxon>
        <taxon>Hexapoda</taxon>
        <taxon>Insecta</taxon>
        <taxon>Pterygota</taxon>
        <taxon>Neoptera</taxon>
        <taxon>Endopterygota</taxon>
        <taxon>Hymenoptera</taxon>
        <taxon>Apocrita</taxon>
        <taxon>Aculeata</taxon>
        <taxon>Formicoidea</taxon>
        <taxon>Formicidae</taxon>
        <taxon>Myrmicinae</taxon>
        <taxon>Cardiocondyla</taxon>
    </lineage>
</organism>
<keyword evidence="2" id="KW-1185">Reference proteome</keyword>
<comment type="caution">
    <text evidence="1">The sequence shown here is derived from an EMBL/GenBank/DDBJ whole genome shotgun (WGS) entry which is preliminary data.</text>
</comment>
<protein>
    <submittedName>
        <fullName evidence="1">Uncharacterized protein</fullName>
    </submittedName>
</protein>
<dbReference type="AlphaFoldDB" id="A0AAW2EZV6"/>
<accession>A0AAW2EZV6</accession>
<dbReference type="EMBL" id="JADYXP020000016">
    <property type="protein sequence ID" value="KAL0108203.1"/>
    <property type="molecule type" value="Genomic_DNA"/>
</dbReference>
<proteinExistence type="predicted"/>
<reference evidence="1 2" key="1">
    <citation type="submission" date="2023-03" db="EMBL/GenBank/DDBJ databases">
        <title>High recombination rates correlate with genetic variation in Cardiocondyla obscurior ants.</title>
        <authorList>
            <person name="Errbii M."/>
        </authorList>
    </citation>
    <scope>NUCLEOTIDE SEQUENCE [LARGE SCALE GENOMIC DNA]</scope>
    <source>
        <strain evidence="1">Alpha-2009</strain>
        <tissue evidence="1">Whole body</tissue>
    </source>
</reference>
<gene>
    <name evidence="1" type="ORF">PUN28_015041</name>
</gene>
<name>A0AAW2EZV6_9HYME</name>
<evidence type="ECO:0000313" key="1">
    <source>
        <dbReference type="EMBL" id="KAL0108203.1"/>
    </source>
</evidence>
<evidence type="ECO:0000313" key="2">
    <source>
        <dbReference type="Proteomes" id="UP001430953"/>
    </source>
</evidence>
<sequence length="126" mass="14972">MILLRYHFLDSHSRILLLRKLHLSSHSLNCCRLNYFIVSYCDKLSSELHLFRHTCLNLDLFNVFNSLRGLLDHAHLRLEVTVLKNSLLLFYIFIKCIEINLITHDYLVQIAKIKKKNSVRMPFVCQ</sequence>
<dbReference type="Proteomes" id="UP001430953">
    <property type="component" value="Unassembled WGS sequence"/>
</dbReference>